<keyword evidence="2" id="KW-0378">Hydrolase</keyword>
<protein>
    <submittedName>
        <fullName evidence="4">SMP-30/gluconolactonase/LRE family protein</fullName>
    </submittedName>
</protein>
<dbReference type="SUPFAM" id="SSF63829">
    <property type="entry name" value="Calcium-dependent phosphotriesterase"/>
    <property type="match status" value="1"/>
</dbReference>
<dbReference type="InterPro" id="IPR011042">
    <property type="entry name" value="6-blade_b-propeller_TolB-like"/>
</dbReference>
<dbReference type="EMBL" id="CP107941">
    <property type="protein sequence ID" value="WUI83691.1"/>
    <property type="molecule type" value="Genomic_DNA"/>
</dbReference>
<evidence type="ECO:0000313" key="5">
    <source>
        <dbReference type="Proteomes" id="UP001346877"/>
    </source>
</evidence>
<dbReference type="Proteomes" id="UP001346877">
    <property type="component" value="Chromosome"/>
</dbReference>
<organism evidence="4 5">
    <name type="scientific">Micromonospora zamorensis</name>
    <dbReference type="NCBI Taxonomy" id="709883"/>
    <lineage>
        <taxon>Bacteria</taxon>
        <taxon>Bacillati</taxon>
        <taxon>Actinomycetota</taxon>
        <taxon>Actinomycetes</taxon>
        <taxon>Micromonosporales</taxon>
        <taxon>Micromonosporaceae</taxon>
        <taxon>Micromonospora</taxon>
    </lineage>
</organism>
<sequence length="314" mass="33746">MEPPARPYTDVAREAAGGLRMSHRVTTILDGFTFTEAPRWHDGRLWFSDFYTRRVMSVRADGTDRRVEAVVERQPSGIGWLPDGRLLVVSMHDRRILRREADGSLVAHADLSQHATGHLNDMSVDAEGRAYVGNFGFDLMNGAPLETAALHRADPDGTVTEVASGLWFPNAIALTSGGVVLVNETFGNRITAFDLTEDGQLTNQRVWAQFGPVPTDRAVAGALKQLDVAPDGSCLDADGGLWVADAIGGRVIRVIEGGQITDEIRPGANAYACALGGETGRTLFICTAPDFDEHARRAAREGTIVAAAVRTPAA</sequence>
<evidence type="ECO:0000259" key="3">
    <source>
        <dbReference type="Pfam" id="PF08450"/>
    </source>
</evidence>
<feature type="domain" description="SMP-30/Gluconolactonase/LRE-like region" evidence="3">
    <location>
        <begin position="34"/>
        <end position="288"/>
    </location>
</feature>
<evidence type="ECO:0000256" key="1">
    <source>
        <dbReference type="ARBA" id="ARBA00008853"/>
    </source>
</evidence>
<dbReference type="RefSeq" id="WP_328372985.1">
    <property type="nucleotide sequence ID" value="NZ_CP107936.1"/>
</dbReference>
<proteinExistence type="inferred from homology"/>
<keyword evidence="5" id="KW-1185">Reference proteome</keyword>
<dbReference type="Pfam" id="PF08450">
    <property type="entry name" value="SGL"/>
    <property type="match status" value="1"/>
</dbReference>
<gene>
    <name evidence="4" type="ORF">OG375_04915</name>
</gene>
<dbReference type="PANTHER" id="PTHR47572:SF4">
    <property type="entry name" value="LACTONASE DRP35"/>
    <property type="match status" value="1"/>
</dbReference>
<evidence type="ECO:0000313" key="4">
    <source>
        <dbReference type="EMBL" id="WUI83691.1"/>
    </source>
</evidence>
<dbReference type="PRINTS" id="PR01790">
    <property type="entry name" value="SMP30FAMILY"/>
</dbReference>
<dbReference type="InterPro" id="IPR013658">
    <property type="entry name" value="SGL"/>
</dbReference>
<reference evidence="4 5" key="1">
    <citation type="submission" date="2022-10" db="EMBL/GenBank/DDBJ databases">
        <title>The complete genomes of actinobacterial strains from the NBC collection.</title>
        <authorList>
            <person name="Joergensen T.S."/>
            <person name="Alvarez Arevalo M."/>
            <person name="Sterndorff E.B."/>
            <person name="Faurdal D."/>
            <person name="Vuksanovic O."/>
            <person name="Mourched A.-S."/>
            <person name="Charusanti P."/>
            <person name="Shaw S."/>
            <person name="Blin K."/>
            <person name="Weber T."/>
        </authorList>
    </citation>
    <scope>NUCLEOTIDE SEQUENCE [LARGE SCALE GENOMIC DNA]</scope>
    <source>
        <strain evidence="4 5">NBC_00396</strain>
    </source>
</reference>
<comment type="similarity">
    <text evidence="1">Belongs to the SMP-30/CGR1 family.</text>
</comment>
<name>A0ABZ1PHV0_9ACTN</name>
<dbReference type="InterPro" id="IPR005511">
    <property type="entry name" value="SMP-30"/>
</dbReference>
<accession>A0ABZ1PHV0</accession>
<dbReference type="InterPro" id="IPR051262">
    <property type="entry name" value="SMP-30/CGR1_Lactonase"/>
</dbReference>
<dbReference type="Gene3D" id="2.120.10.30">
    <property type="entry name" value="TolB, C-terminal domain"/>
    <property type="match status" value="1"/>
</dbReference>
<dbReference type="PANTHER" id="PTHR47572">
    <property type="entry name" value="LIPOPROTEIN-RELATED"/>
    <property type="match status" value="1"/>
</dbReference>
<evidence type="ECO:0000256" key="2">
    <source>
        <dbReference type="ARBA" id="ARBA00022801"/>
    </source>
</evidence>